<dbReference type="Proteomes" id="UP000216207">
    <property type="component" value="Unassembled WGS sequence"/>
</dbReference>
<evidence type="ECO:0000259" key="5">
    <source>
        <dbReference type="PROSITE" id="PS50893"/>
    </source>
</evidence>
<dbReference type="PANTHER" id="PTHR42734:SF6">
    <property type="entry name" value="MOLYBDATE IMPORT ATP-BINDING PROTEIN MOLC"/>
    <property type="match status" value="1"/>
</dbReference>
<gene>
    <name evidence="6" type="ORF">CHH72_13380</name>
</gene>
<dbReference type="PANTHER" id="PTHR42734">
    <property type="entry name" value="METAL TRANSPORT SYSTEM ATP-BINDING PROTEIN TM_0124-RELATED"/>
    <property type="match status" value="1"/>
</dbReference>
<proteinExistence type="inferred from homology"/>
<evidence type="ECO:0000256" key="2">
    <source>
        <dbReference type="ARBA" id="ARBA00022448"/>
    </source>
</evidence>
<name>A0A268NXN0_SHOCL</name>
<feature type="domain" description="ABC transporter" evidence="5">
    <location>
        <begin position="8"/>
        <end position="237"/>
    </location>
</feature>
<dbReference type="AlphaFoldDB" id="A0A268NXN0"/>
<dbReference type="PROSITE" id="PS50893">
    <property type="entry name" value="ABC_TRANSPORTER_2"/>
    <property type="match status" value="1"/>
</dbReference>
<keyword evidence="2" id="KW-0813">Transport</keyword>
<organism evidence="6 7">
    <name type="scientific">Shouchella clausii</name>
    <name type="common">Alkalihalobacillus clausii</name>
    <dbReference type="NCBI Taxonomy" id="79880"/>
    <lineage>
        <taxon>Bacteria</taxon>
        <taxon>Bacillati</taxon>
        <taxon>Bacillota</taxon>
        <taxon>Bacilli</taxon>
        <taxon>Bacillales</taxon>
        <taxon>Bacillaceae</taxon>
        <taxon>Shouchella</taxon>
    </lineage>
</organism>
<dbReference type="SMART" id="SM00382">
    <property type="entry name" value="AAA"/>
    <property type="match status" value="1"/>
</dbReference>
<dbReference type="EMBL" id="NPCC01000017">
    <property type="protein sequence ID" value="PAE88266.1"/>
    <property type="molecule type" value="Genomic_DNA"/>
</dbReference>
<comment type="similarity">
    <text evidence="1">Belongs to the ABC transporter superfamily.</text>
</comment>
<dbReference type="InterPro" id="IPR003439">
    <property type="entry name" value="ABC_transporter-like_ATP-bd"/>
</dbReference>
<dbReference type="SUPFAM" id="SSF52540">
    <property type="entry name" value="P-loop containing nucleoside triphosphate hydrolases"/>
    <property type="match status" value="1"/>
</dbReference>
<dbReference type="RefSeq" id="WP_095317579.1">
    <property type="nucleotide sequence ID" value="NZ_NPBW01000055.1"/>
</dbReference>
<reference evidence="6 7" key="1">
    <citation type="submission" date="2017-07" db="EMBL/GenBank/DDBJ databases">
        <title>Isolation and whole genome analysis of endospore-forming bacteria from heroin.</title>
        <authorList>
            <person name="Kalinowski J."/>
            <person name="Ahrens B."/>
            <person name="Al-Dilaimi A."/>
            <person name="Winkler A."/>
            <person name="Wibberg D."/>
            <person name="Schleenbecker U."/>
            <person name="Ruckert C."/>
            <person name="Wolfel R."/>
            <person name="Grass G."/>
        </authorList>
    </citation>
    <scope>NUCLEOTIDE SEQUENCE [LARGE SCALE GENOMIC DNA]</scope>
    <source>
        <strain evidence="6 7">7539</strain>
    </source>
</reference>
<dbReference type="GO" id="GO:0016887">
    <property type="term" value="F:ATP hydrolysis activity"/>
    <property type="evidence" value="ECO:0007669"/>
    <property type="project" value="InterPro"/>
</dbReference>
<evidence type="ECO:0000256" key="1">
    <source>
        <dbReference type="ARBA" id="ARBA00005417"/>
    </source>
</evidence>
<accession>A0A268NXN0</accession>
<evidence type="ECO:0000256" key="4">
    <source>
        <dbReference type="ARBA" id="ARBA00022840"/>
    </source>
</evidence>
<sequence>MVENKPLLTIQDLSVVYDNGKGIFDFTLRFSKGHFVALVGSNGAGKSTLMNTISGIQQPTRGTVEFNDHYINAQNPYNVLGFSPQSQVIDWYLSVLDNVLLGPLLAGTPSRQAKNLALSALELVGLKDKIHFSVDQLSGGQQQRVQIARAVAHNPSFYLLDEPTTGLDAESAEAFLQYLKKKTEEKECAVLISSHDLDLLENYCHDLIYMDDGRVVYNGPISKFLASNVSFQRYEIEYKGELSEQVLVELEKIALAVHQYNPLVIDIKTDKSVAAIISIVEKSASLVNIKSERLSLREKYLNMKGRG</sequence>
<dbReference type="InterPro" id="IPR017871">
    <property type="entry name" value="ABC_transporter-like_CS"/>
</dbReference>
<dbReference type="InterPro" id="IPR027417">
    <property type="entry name" value="P-loop_NTPase"/>
</dbReference>
<evidence type="ECO:0000313" key="7">
    <source>
        <dbReference type="Proteomes" id="UP000216207"/>
    </source>
</evidence>
<dbReference type="PROSITE" id="PS00211">
    <property type="entry name" value="ABC_TRANSPORTER_1"/>
    <property type="match status" value="1"/>
</dbReference>
<dbReference type="Gene3D" id="3.40.50.300">
    <property type="entry name" value="P-loop containing nucleotide triphosphate hydrolases"/>
    <property type="match status" value="1"/>
</dbReference>
<dbReference type="GO" id="GO:0005524">
    <property type="term" value="F:ATP binding"/>
    <property type="evidence" value="ECO:0007669"/>
    <property type="project" value="UniProtKB-KW"/>
</dbReference>
<keyword evidence="3" id="KW-0547">Nucleotide-binding</keyword>
<protein>
    <recommendedName>
        <fullName evidence="5">ABC transporter domain-containing protein</fullName>
    </recommendedName>
</protein>
<dbReference type="Pfam" id="PF00005">
    <property type="entry name" value="ABC_tran"/>
    <property type="match status" value="1"/>
</dbReference>
<evidence type="ECO:0000313" key="6">
    <source>
        <dbReference type="EMBL" id="PAE88266.1"/>
    </source>
</evidence>
<evidence type="ECO:0000256" key="3">
    <source>
        <dbReference type="ARBA" id="ARBA00022741"/>
    </source>
</evidence>
<dbReference type="InterPro" id="IPR050153">
    <property type="entry name" value="Metal_Ion_Import_ABC"/>
</dbReference>
<keyword evidence="4" id="KW-0067">ATP-binding</keyword>
<dbReference type="InterPro" id="IPR003593">
    <property type="entry name" value="AAA+_ATPase"/>
</dbReference>
<comment type="caution">
    <text evidence="6">The sequence shown here is derived from an EMBL/GenBank/DDBJ whole genome shotgun (WGS) entry which is preliminary data.</text>
</comment>